<dbReference type="EC" id="4.6.1.1" evidence="3"/>
<dbReference type="CDD" id="cd07302">
    <property type="entry name" value="CHD"/>
    <property type="match status" value="1"/>
</dbReference>
<keyword evidence="18" id="KW-0175">Coiled coil</keyword>
<keyword evidence="5 19" id="KW-0812">Transmembrane</keyword>
<comment type="caution">
    <text evidence="21">The sequence shown here is derived from an EMBL/GenBank/DDBJ whole genome shotgun (WGS) entry which is preliminary data.</text>
</comment>
<evidence type="ECO:0000256" key="15">
    <source>
        <dbReference type="ARBA" id="ARBA00032637"/>
    </source>
</evidence>
<dbReference type="PANTHER" id="PTHR11920">
    <property type="entry name" value="GUANYLYL CYCLASE"/>
    <property type="match status" value="1"/>
</dbReference>
<evidence type="ECO:0000256" key="17">
    <source>
        <dbReference type="RuleBase" id="RU000405"/>
    </source>
</evidence>
<feature type="domain" description="Guanylate cyclase" evidence="20">
    <location>
        <begin position="293"/>
        <end position="420"/>
    </location>
</feature>
<evidence type="ECO:0000256" key="3">
    <source>
        <dbReference type="ARBA" id="ARBA00012201"/>
    </source>
</evidence>
<dbReference type="PROSITE" id="PS50125">
    <property type="entry name" value="GUANYLATE_CYCLASE_2"/>
    <property type="match status" value="1"/>
</dbReference>
<feature type="transmembrane region" description="Helical" evidence="19">
    <location>
        <begin position="163"/>
        <end position="186"/>
    </location>
</feature>
<keyword evidence="6" id="KW-0479">Metal-binding</keyword>
<evidence type="ECO:0000256" key="9">
    <source>
        <dbReference type="ARBA" id="ARBA00022842"/>
    </source>
</evidence>
<dbReference type="Proteomes" id="UP000292459">
    <property type="component" value="Unassembled WGS sequence"/>
</dbReference>
<evidence type="ECO:0000256" key="8">
    <source>
        <dbReference type="ARBA" id="ARBA00022840"/>
    </source>
</evidence>
<dbReference type="GO" id="GO:0046872">
    <property type="term" value="F:metal ion binding"/>
    <property type="evidence" value="ECO:0007669"/>
    <property type="project" value="UniProtKB-KW"/>
</dbReference>
<evidence type="ECO:0000256" key="12">
    <source>
        <dbReference type="ARBA" id="ARBA00023136"/>
    </source>
</evidence>
<dbReference type="Gene3D" id="3.30.70.1230">
    <property type="entry name" value="Nucleotide cyclase"/>
    <property type="match status" value="1"/>
</dbReference>
<keyword evidence="8" id="KW-0067">ATP-binding</keyword>
<comment type="similarity">
    <text evidence="17">Belongs to the adenylyl cyclase class-4/guanylyl cyclase family.</text>
</comment>
<keyword evidence="10 19" id="KW-1133">Transmembrane helix</keyword>
<comment type="catalytic activity">
    <reaction evidence="1">
        <text>ATP = 3',5'-cyclic AMP + diphosphate</text>
        <dbReference type="Rhea" id="RHEA:15389"/>
        <dbReference type="ChEBI" id="CHEBI:30616"/>
        <dbReference type="ChEBI" id="CHEBI:33019"/>
        <dbReference type="ChEBI" id="CHEBI:58165"/>
        <dbReference type="EC" id="4.6.1.1"/>
    </reaction>
</comment>
<evidence type="ECO:0000256" key="13">
    <source>
        <dbReference type="ARBA" id="ARBA00023239"/>
    </source>
</evidence>
<organism evidence="21 22">
    <name type="scientific">Leptolyngbya iicbica LK</name>
    <dbReference type="NCBI Taxonomy" id="2294035"/>
    <lineage>
        <taxon>Bacteria</taxon>
        <taxon>Bacillati</taxon>
        <taxon>Cyanobacteriota</taxon>
        <taxon>Cyanophyceae</taxon>
        <taxon>Leptolyngbyales</taxon>
        <taxon>Leptolyngbyaceae</taxon>
        <taxon>Leptolyngbya group</taxon>
        <taxon>Leptolyngbya</taxon>
        <taxon>Leptolyngbya iicbica</taxon>
    </lineage>
</organism>
<evidence type="ECO:0000256" key="7">
    <source>
        <dbReference type="ARBA" id="ARBA00022741"/>
    </source>
</evidence>
<dbReference type="EMBL" id="QVFV01000009">
    <property type="protein sequence ID" value="RZM75253.1"/>
    <property type="molecule type" value="Genomic_DNA"/>
</dbReference>
<evidence type="ECO:0000256" key="16">
    <source>
        <dbReference type="ARBA" id="ARBA00064436"/>
    </source>
</evidence>
<keyword evidence="9" id="KW-0460">Magnesium</keyword>
<evidence type="ECO:0000256" key="11">
    <source>
        <dbReference type="ARBA" id="ARBA00022998"/>
    </source>
</evidence>
<dbReference type="AlphaFoldDB" id="A0A4Q7E057"/>
<reference evidence="21 22" key="1">
    <citation type="submission" date="2018-11" db="EMBL/GenBank/DDBJ databases">
        <title>Whole genome sequencing of an environmental sample.</title>
        <authorList>
            <person name="Sarangi A.N."/>
            <person name="Singh D."/>
            <person name="Tripathy S."/>
        </authorList>
    </citation>
    <scope>NUCLEOTIDE SEQUENCE [LARGE SCALE GENOMIC DNA]</scope>
    <source>
        <strain evidence="21 22">Lakshadweep</strain>
    </source>
</reference>
<evidence type="ECO:0000259" key="20">
    <source>
        <dbReference type="PROSITE" id="PS50125"/>
    </source>
</evidence>
<dbReference type="InterPro" id="IPR018297">
    <property type="entry name" value="A/G_cyclase_CS"/>
</dbReference>
<dbReference type="Pfam" id="PF00211">
    <property type="entry name" value="Guanylate_cyc"/>
    <property type="match status" value="1"/>
</dbReference>
<feature type="transmembrane region" description="Helical" evidence="19">
    <location>
        <begin position="20"/>
        <end position="41"/>
    </location>
</feature>
<dbReference type="RefSeq" id="WP_063776212.1">
    <property type="nucleotide sequence ID" value="NZ_QVFV01000009.1"/>
</dbReference>
<dbReference type="InterPro" id="IPR029787">
    <property type="entry name" value="Nucleotide_cyclase"/>
</dbReference>
<dbReference type="OrthoDB" id="315417at2"/>
<accession>A0A4Q7E057</accession>
<keyword evidence="13 17" id="KW-0456">Lyase</keyword>
<gene>
    <name evidence="21" type="ORF">DYY88_21730</name>
</gene>
<dbReference type="GO" id="GO:0004016">
    <property type="term" value="F:adenylate cyclase activity"/>
    <property type="evidence" value="ECO:0007669"/>
    <property type="project" value="UniProtKB-EC"/>
</dbReference>
<evidence type="ECO:0000256" key="18">
    <source>
        <dbReference type="SAM" id="Coils"/>
    </source>
</evidence>
<evidence type="ECO:0000256" key="2">
    <source>
        <dbReference type="ARBA" id="ARBA00004370"/>
    </source>
</evidence>
<keyword evidence="11" id="KW-0115">cAMP biosynthesis</keyword>
<keyword evidence="22" id="KW-1185">Reference proteome</keyword>
<keyword evidence="12 19" id="KW-0472">Membrane</keyword>
<dbReference type="InterPro" id="IPR050401">
    <property type="entry name" value="Cyclic_nucleotide_synthase"/>
</dbReference>
<evidence type="ECO:0000256" key="19">
    <source>
        <dbReference type="SAM" id="Phobius"/>
    </source>
</evidence>
<comment type="subcellular location">
    <subcellularLocation>
        <location evidence="2">Membrane</location>
    </subcellularLocation>
</comment>
<keyword evidence="7" id="KW-0547">Nucleotide-binding</keyword>
<evidence type="ECO:0000256" key="1">
    <source>
        <dbReference type="ARBA" id="ARBA00001593"/>
    </source>
</evidence>
<evidence type="ECO:0000256" key="4">
    <source>
        <dbReference type="ARBA" id="ARBA00021420"/>
    </source>
</evidence>
<evidence type="ECO:0000313" key="21">
    <source>
        <dbReference type="EMBL" id="RZM75253.1"/>
    </source>
</evidence>
<dbReference type="GO" id="GO:0035556">
    <property type="term" value="P:intracellular signal transduction"/>
    <property type="evidence" value="ECO:0007669"/>
    <property type="project" value="InterPro"/>
</dbReference>
<name>A0A4Q7E057_9CYAN</name>
<feature type="coiled-coil region" evidence="18">
    <location>
        <begin position="241"/>
        <end position="268"/>
    </location>
</feature>
<dbReference type="InterPro" id="IPR001054">
    <property type="entry name" value="A/G_cyclase"/>
</dbReference>
<dbReference type="PANTHER" id="PTHR11920:SF335">
    <property type="entry name" value="GUANYLATE CYCLASE"/>
    <property type="match status" value="1"/>
</dbReference>
<protein>
    <recommendedName>
        <fullName evidence="4">Adenylate cyclase</fullName>
        <ecNumber evidence="3">4.6.1.1</ecNumber>
    </recommendedName>
    <alternativeName>
        <fullName evidence="14">ATP pyrophosphate-lyase</fullName>
    </alternativeName>
    <alternativeName>
        <fullName evidence="15">Adenylyl cyclase</fullName>
    </alternativeName>
</protein>
<dbReference type="SMART" id="SM00044">
    <property type="entry name" value="CYCc"/>
    <property type="match status" value="1"/>
</dbReference>
<sequence>MASILQSSVGLLRSRLSRRIVSSVFLSIVVIEVVIFIPSFIRRYREKLDDLQDVSTEVLFTAKATAMLNADLETVLQLIQQNLKPDSVILGANLCTVDGTLIDTFGESPTIDCATVPEGQAVKRLTEGRRRYDVAWPSDRFADEYILVVRHDASGVIHEMWQYALAIAGLVFIISAFVTLVTILVLEQILIIPILRLRDDLQQAGEAVSQDQPPTFQTQAITRHDELGEVSRAFCDMFERVHQEISDRKQAEQALKEEQAKSEKLLLNILPDSIAEQLKQEVGAIASRFDEATILFADIVDFTGLSAQVAPGELVDVLNEIFSTFDCIADALGLEKIKTIGDAYMVVGGLPEPQPDHATATLEMAIQMLDAIQTFKRHDGTPFRLRIGINTGPVIAGVIGIKKFSYDLWGDAVNIASRMESHGLIDRIQISESTYRHVQDHYQFDDRGCIDIKGRGQMHTYLFKGRRQTISSKGLPRHLRLGQSTASDQPSPDK</sequence>
<dbReference type="FunFam" id="3.30.70.1230:FF:000033">
    <property type="entry name" value="Adenylate cyclase"/>
    <property type="match status" value="1"/>
</dbReference>
<evidence type="ECO:0000313" key="22">
    <source>
        <dbReference type="Proteomes" id="UP000292459"/>
    </source>
</evidence>
<dbReference type="GO" id="GO:0005524">
    <property type="term" value="F:ATP binding"/>
    <property type="evidence" value="ECO:0007669"/>
    <property type="project" value="UniProtKB-KW"/>
</dbReference>
<evidence type="ECO:0000256" key="6">
    <source>
        <dbReference type="ARBA" id="ARBA00022723"/>
    </source>
</evidence>
<dbReference type="GO" id="GO:0005886">
    <property type="term" value="C:plasma membrane"/>
    <property type="evidence" value="ECO:0007669"/>
    <property type="project" value="UniProtKB-ARBA"/>
</dbReference>
<proteinExistence type="inferred from homology"/>
<dbReference type="PROSITE" id="PS00452">
    <property type="entry name" value="GUANYLATE_CYCLASE_1"/>
    <property type="match status" value="1"/>
</dbReference>
<evidence type="ECO:0000256" key="10">
    <source>
        <dbReference type="ARBA" id="ARBA00022989"/>
    </source>
</evidence>
<dbReference type="GO" id="GO:0006171">
    <property type="term" value="P:cAMP biosynthetic process"/>
    <property type="evidence" value="ECO:0007669"/>
    <property type="project" value="UniProtKB-KW"/>
</dbReference>
<dbReference type="Gene3D" id="6.10.340.10">
    <property type="match status" value="1"/>
</dbReference>
<dbReference type="SUPFAM" id="SSF55073">
    <property type="entry name" value="Nucleotide cyclase"/>
    <property type="match status" value="1"/>
</dbReference>
<comment type="subunit">
    <text evidence="16">Homodimer. Can also exist as monomer.</text>
</comment>
<evidence type="ECO:0000256" key="5">
    <source>
        <dbReference type="ARBA" id="ARBA00022692"/>
    </source>
</evidence>
<evidence type="ECO:0000256" key="14">
    <source>
        <dbReference type="ARBA" id="ARBA00032597"/>
    </source>
</evidence>